<sequence>MLTESKIEELKVEFVEYLEEEQGIVCTEDDIVRTADTVQGFIDACREYQSIDTDTFNGRTVTIIKGSQRHKGERRKDLYIFDVEEHVRLVLA</sequence>
<proteinExistence type="predicted"/>
<protein>
    <submittedName>
        <fullName evidence="2">Uncharacterized protein</fullName>
    </submittedName>
</protein>
<dbReference type="EMBL" id="MT141561">
    <property type="protein sequence ID" value="QJA66806.1"/>
    <property type="molecule type" value="Genomic_DNA"/>
</dbReference>
<organism evidence="2">
    <name type="scientific">viral metagenome</name>
    <dbReference type="NCBI Taxonomy" id="1070528"/>
    <lineage>
        <taxon>unclassified sequences</taxon>
        <taxon>metagenomes</taxon>
        <taxon>organismal metagenomes</taxon>
    </lineage>
</organism>
<accession>A0A6M3KMS2</accession>
<reference evidence="2" key="1">
    <citation type="submission" date="2020-03" db="EMBL/GenBank/DDBJ databases">
        <title>The deep terrestrial virosphere.</title>
        <authorList>
            <person name="Holmfeldt K."/>
            <person name="Nilsson E."/>
            <person name="Simone D."/>
            <person name="Lopez-Fernandez M."/>
            <person name="Wu X."/>
            <person name="de Brujin I."/>
            <person name="Lundin D."/>
            <person name="Andersson A."/>
            <person name="Bertilsson S."/>
            <person name="Dopson M."/>
        </authorList>
    </citation>
    <scope>NUCLEOTIDE SEQUENCE</scope>
    <source>
        <strain evidence="2">MM415A00321</strain>
        <strain evidence="1">MM415B00326</strain>
    </source>
</reference>
<dbReference type="EMBL" id="MT142502">
    <property type="protein sequence ID" value="QJA83040.1"/>
    <property type="molecule type" value="Genomic_DNA"/>
</dbReference>
<name>A0A6M3KMS2_9ZZZZ</name>
<gene>
    <name evidence="2" type="ORF">MM415A00321_0020</name>
    <name evidence="1" type="ORF">MM415B00326_0006</name>
</gene>
<evidence type="ECO:0000313" key="1">
    <source>
        <dbReference type="EMBL" id="QJA66806.1"/>
    </source>
</evidence>
<dbReference type="AlphaFoldDB" id="A0A6M3KMS2"/>
<evidence type="ECO:0000313" key="2">
    <source>
        <dbReference type="EMBL" id="QJA83040.1"/>
    </source>
</evidence>